<dbReference type="EMBL" id="JABEZY010000009">
    <property type="protein sequence ID" value="MBA0746163.1"/>
    <property type="molecule type" value="Genomic_DNA"/>
</dbReference>
<keyword evidence="2" id="KW-0520">NAD</keyword>
<comment type="similarity">
    <text evidence="1">Belongs to the NAD(P)-dependent epimerase/dehydratase family.</text>
</comment>
<evidence type="ECO:0000256" key="2">
    <source>
        <dbReference type="ARBA" id="ARBA00023027"/>
    </source>
</evidence>
<dbReference type="Proteomes" id="UP000593579">
    <property type="component" value="Unassembled WGS sequence"/>
</dbReference>
<feature type="region of interest" description="Disordered" evidence="4">
    <location>
        <begin position="41"/>
        <end position="85"/>
    </location>
</feature>
<dbReference type="PANTHER" id="PTHR43574">
    <property type="entry name" value="EPIMERASE-RELATED"/>
    <property type="match status" value="1"/>
</dbReference>
<keyword evidence="3" id="KW-0413">Isomerase</keyword>
<feature type="compositionally biased region" description="Polar residues" evidence="4">
    <location>
        <begin position="51"/>
        <end position="67"/>
    </location>
</feature>
<evidence type="ECO:0000313" key="5">
    <source>
        <dbReference type="EMBL" id="MBA0746163.1"/>
    </source>
</evidence>
<gene>
    <name evidence="5" type="ORF">Gogos_008704</name>
</gene>
<dbReference type="InterPro" id="IPR036291">
    <property type="entry name" value="NAD(P)-bd_dom_sf"/>
</dbReference>
<comment type="caution">
    <text evidence="5">The sequence shown here is derived from an EMBL/GenBank/DDBJ whole genome shotgun (WGS) entry which is preliminary data.</text>
</comment>
<evidence type="ECO:0008006" key="7">
    <source>
        <dbReference type="Google" id="ProtNLM"/>
    </source>
</evidence>
<dbReference type="CDD" id="cd05266">
    <property type="entry name" value="SDR_a4"/>
    <property type="match status" value="1"/>
</dbReference>
<name>A0A7J9CC99_GOSGO</name>
<evidence type="ECO:0000256" key="4">
    <source>
        <dbReference type="SAM" id="MobiDB-lite"/>
    </source>
</evidence>
<sequence length="454" mass="51284">MVANPINLRCPKATNILPTLIAVVVYLGNLKPLKQETILTTSSKEQRGVKSPNQGDKSLNGSCQLPNRQRHLHPYSQNENQPEKWAERRREMEICQLSGHFFSGIPLQFNHRLRKSARTPKFLTYANGVSCYQTEKTGQDSQNRMFILGMGFVGQFFAEELRNEGWIVSGTCTSMKKRNELQERGLDVLLFDANQPEMGTMNTLKSYTHLLVSIPPIMGIDASTWRTSKKYNDRWQSSVALLFVLYNKTYLAWKSTVTLTGVYGDCGGACVDEDFLASPTNEMAKLRLVAEQGWLNLAHDVGIKAHVFRLGGIYGPGRSAVDTIIKQGPLSESQKRRVAKQFTSRVHVADICQALKASIRIQLSRRIYNIVDDDPASRKEVFAYALDLVEKKWPSLVKEITSHERAEPFVQKTTLKGEKRVSNAHMKNELAVQLLYPSYKSGLQSIIDQIENPF</sequence>
<evidence type="ECO:0000313" key="6">
    <source>
        <dbReference type="Proteomes" id="UP000593579"/>
    </source>
</evidence>
<evidence type="ECO:0000256" key="1">
    <source>
        <dbReference type="ARBA" id="ARBA00007637"/>
    </source>
</evidence>
<dbReference type="OrthoDB" id="5824at2759"/>
<organism evidence="5 6">
    <name type="scientific">Gossypium gossypioides</name>
    <name type="common">Mexican cotton</name>
    <name type="synonym">Selera gossypioides</name>
    <dbReference type="NCBI Taxonomy" id="34282"/>
    <lineage>
        <taxon>Eukaryota</taxon>
        <taxon>Viridiplantae</taxon>
        <taxon>Streptophyta</taxon>
        <taxon>Embryophyta</taxon>
        <taxon>Tracheophyta</taxon>
        <taxon>Spermatophyta</taxon>
        <taxon>Magnoliopsida</taxon>
        <taxon>eudicotyledons</taxon>
        <taxon>Gunneridae</taxon>
        <taxon>Pentapetalae</taxon>
        <taxon>rosids</taxon>
        <taxon>malvids</taxon>
        <taxon>Malvales</taxon>
        <taxon>Malvaceae</taxon>
        <taxon>Malvoideae</taxon>
        <taxon>Gossypium</taxon>
    </lineage>
</organism>
<dbReference type="GO" id="GO:0016853">
    <property type="term" value="F:isomerase activity"/>
    <property type="evidence" value="ECO:0007669"/>
    <property type="project" value="UniProtKB-KW"/>
</dbReference>
<accession>A0A7J9CC99</accession>
<protein>
    <recommendedName>
        <fullName evidence="7">NAD-dependent epimerase/dehydratase domain-containing protein</fullName>
    </recommendedName>
</protein>
<proteinExistence type="inferred from homology"/>
<keyword evidence="6" id="KW-1185">Reference proteome</keyword>
<dbReference type="AlphaFoldDB" id="A0A7J9CC99"/>
<dbReference type="Gene3D" id="3.40.50.720">
    <property type="entry name" value="NAD(P)-binding Rossmann-like Domain"/>
    <property type="match status" value="1"/>
</dbReference>
<dbReference type="SUPFAM" id="SSF51735">
    <property type="entry name" value="NAD(P)-binding Rossmann-fold domains"/>
    <property type="match status" value="1"/>
</dbReference>
<reference evidence="5 6" key="1">
    <citation type="journal article" date="2019" name="Genome Biol. Evol.">
        <title>Insights into the evolution of the New World diploid cottons (Gossypium, subgenus Houzingenia) based on genome sequencing.</title>
        <authorList>
            <person name="Grover C.E."/>
            <person name="Arick M.A. 2nd"/>
            <person name="Thrash A."/>
            <person name="Conover J.L."/>
            <person name="Sanders W.S."/>
            <person name="Peterson D.G."/>
            <person name="Frelichowski J.E."/>
            <person name="Scheffler J.A."/>
            <person name="Scheffler B.E."/>
            <person name="Wendel J.F."/>
        </authorList>
    </citation>
    <scope>NUCLEOTIDE SEQUENCE [LARGE SCALE GENOMIC DNA]</scope>
    <source>
        <strain evidence="5">5</strain>
        <tissue evidence="5">Leaf</tissue>
    </source>
</reference>
<evidence type="ECO:0000256" key="3">
    <source>
        <dbReference type="ARBA" id="ARBA00023235"/>
    </source>
</evidence>